<reference evidence="4 5" key="1">
    <citation type="submission" date="2020-04" db="EMBL/GenBank/DDBJ databases">
        <authorList>
            <person name="Alioto T."/>
            <person name="Alioto T."/>
            <person name="Gomez Garrido J."/>
        </authorList>
    </citation>
    <scope>NUCLEOTIDE SEQUENCE [LARGE SCALE GENOMIC DNA]</scope>
</reference>
<organism evidence="4 5">
    <name type="scientific">Cloeon dipterum</name>
    <dbReference type="NCBI Taxonomy" id="197152"/>
    <lineage>
        <taxon>Eukaryota</taxon>
        <taxon>Metazoa</taxon>
        <taxon>Ecdysozoa</taxon>
        <taxon>Arthropoda</taxon>
        <taxon>Hexapoda</taxon>
        <taxon>Insecta</taxon>
        <taxon>Pterygota</taxon>
        <taxon>Palaeoptera</taxon>
        <taxon>Ephemeroptera</taxon>
        <taxon>Pisciforma</taxon>
        <taxon>Baetidae</taxon>
        <taxon>Cloeon</taxon>
    </lineage>
</organism>
<dbReference type="PANTHER" id="PTHR24260:SF136">
    <property type="entry name" value="GH08193P-RELATED"/>
    <property type="match status" value="1"/>
</dbReference>
<dbReference type="InterPro" id="IPR001314">
    <property type="entry name" value="Peptidase_S1A"/>
</dbReference>
<dbReference type="CDD" id="cd00190">
    <property type="entry name" value="Tryp_SPc"/>
    <property type="match status" value="1"/>
</dbReference>
<dbReference type="FunFam" id="2.40.10.10:FF:000068">
    <property type="entry name" value="transmembrane protease serine 2"/>
    <property type="match status" value="1"/>
</dbReference>
<protein>
    <recommendedName>
        <fullName evidence="3">Peptidase S1 domain-containing protein</fullName>
    </recommendedName>
</protein>
<feature type="domain" description="Peptidase S1" evidence="3">
    <location>
        <begin position="26"/>
        <end position="264"/>
    </location>
</feature>
<gene>
    <name evidence="4" type="ORF">CLODIP_2_CD11582</name>
</gene>
<dbReference type="SMART" id="SM00020">
    <property type="entry name" value="Tryp_SPc"/>
    <property type="match status" value="1"/>
</dbReference>
<dbReference type="InterPro" id="IPR051333">
    <property type="entry name" value="CLIP_Serine_Protease"/>
</dbReference>
<dbReference type="Proteomes" id="UP000494165">
    <property type="component" value="Unassembled WGS sequence"/>
</dbReference>
<evidence type="ECO:0000256" key="2">
    <source>
        <dbReference type="SAM" id="SignalP"/>
    </source>
</evidence>
<dbReference type="InterPro" id="IPR009003">
    <property type="entry name" value="Peptidase_S1_PA"/>
</dbReference>
<keyword evidence="2" id="KW-0732">Signal</keyword>
<dbReference type="Pfam" id="PF00089">
    <property type="entry name" value="Trypsin"/>
    <property type="match status" value="1"/>
</dbReference>
<feature type="signal peptide" evidence="2">
    <location>
        <begin position="1"/>
        <end position="20"/>
    </location>
</feature>
<sequence length="265" mass="28714">MKLVLLLCVFTCCILTSTWCLPTSRIIGGESVARGDYPWVTLVEAFNGGQVISYCGGSLISSSFVLTAAQCIEGADKARIWLGAYNISNPLEFSRVRLNATSFYTHPDYNNAFYDNDIALIRLPRTVSSSPYISPATLPTQEIADLDLEGIYGTMLGWGFISQNYNKMHDVLMKSPNRVIAPSTCETRYGAGWMSPNKYCVETAGGRGPCFGDSGGALMAHNEDGSPVVFAIFSFLDTDSCIQGIPVGYTKVGAYLDWIKGIAGV</sequence>
<dbReference type="PROSITE" id="PS50240">
    <property type="entry name" value="TRYPSIN_DOM"/>
    <property type="match status" value="1"/>
</dbReference>
<evidence type="ECO:0000313" key="5">
    <source>
        <dbReference type="Proteomes" id="UP000494165"/>
    </source>
</evidence>
<dbReference type="InterPro" id="IPR033116">
    <property type="entry name" value="TRYPSIN_SER"/>
</dbReference>
<dbReference type="Gene3D" id="2.40.10.10">
    <property type="entry name" value="Trypsin-like serine proteases"/>
    <property type="match status" value="1"/>
</dbReference>
<keyword evidence="1" id="KW-1015">Disulfide bond</keyword>
<dbReference type="PRINTS" id="PR00722">
    <property type="entry name" value="CHYMOTRYPSIN"/>
</dbReference>
<dbReference type="OrthoDB" id="5565075at2759"/>
<dbReference type="EMBL" id="CADEPI010000153">
    <property type="protein sequence ID" value="CAB3377927.1"/>
    <property type="molecule type" value="Genomic_DNA"/>
</dbReference>
<name>A0A8S1D913_9INSE</name>
<evidence type="ECO:0000313" key="4">
    <source>
        <dbReference type="EMBL" id="CAB3377927.1"/>
    </source>
</evidence>
<evidence type="ECO:0000259" key="3">
    <source>
        <dbReference type="PROSITE" id="PS50240"/>
    </source>
</evidence>
<comment type="caution">
    <text evidence="4">The sequence shown here is derived from an EMBL/GenBank/DDBJ whole genome shotgun (WGS) entry which is preliminary data.</text>
</comment>
<dbReference type="InterPro" id="IPR043504">
    <property type="entry name" value="Peptidase_S1_PA_chymotrypsin"/>
</dbReference>
<dbReference type="InterPro" id="IPR001254">
    <property type="entry name" value="Trypsin_dom"/>
</dbReference>
<dbReference type="GO" id="GO:0006508">
    <property type="term" value="P:proteolysis"/>
    <property type="evidence" value="ECO:0007669"/>
    <property type="project" value="InterPro"/>
</dbReference>
<dbReference type="AlphaFoldDB" id="A0A8S1D913"/>
<dbReference type="PROSITE" id="PS00135">
    <property type="entry name" value="TRYPSIN_SER"/>
    <property type="match status" value="1"/>
</dbReference>
<dbReference type="GO" id="GO:0004252">
    <property type="term" value="F:serine-type endopeptidase activity"/>
    <property type="evidence" value="ECO:0007669"/>
    <property type="project" value="InterPro"/>
</dbReference>
<feature type="chain" id="PRO_5035764600" description="Peptidase S1 domain-containing protein" evidence="2">
    <location>
        <begin position="21"/>
        <end position="265"/>
    </location>
</feature>
<accession>A0A8S1D913</accession>
<dbReference type="SUPFAM" id="SSF50494">
    <property type="entry name" value="Trypsin-like serine proteases"/>
    <property type="match status" value="1"/>
</dbReference>
<keyword evidence="5" id="KW-1185">Reference proteome</keyword>
<dbReference type="PANTHER" id="PTHR24260">
    <property type="match status" value="1"/>
</dbReference>
<evidence type="ECO:0000256" key="1">
    <source>
        <dbReference type="ARBA" id="ARBA00023157"/>
    </source>
</evidence>
<proteinExistence type="predicted"/>